<dbReference type="InterPro" id="IPR036271">
    <property type="entry name" value="Tet_transcr_reg_TetR-rel_C_sf"/>
</dbReference>
<dbReference type="InterPro" id="IPR050109">
    <property type="entry name" value="HTH-type_TetR-like_transc_reg"/>
</dbReference>
<dbReference type="InterPro" id="IPR001647">
    <property type="entry name" value="HTH_TetR"/>
</dbReference>
<dbReference type="EMBL" id="BRLH01000002">
    <property type="protein sequence ID" value="GKX55070.1"/>
    <property type="molecule type" value="Genomic_DNA"/>
</dbReference>
<name>A0AAV5N0N5_9GAMM</name>
<feature type="domain" description="HTH tetR-type" evidence="5">
    <location>
        <begin position="6"/>
        <end position="66"/>
    </location>
</feature>
<evidence type="ECO:0000313" key="7">
    <source>
        <dbReference type="Proteomes" id="UP001058124"/>
    </source>
</evidence>
<evidence type="ECO:0000256" key="4">
    <source>
        <dbReference type="PROSITE-ProRule" id="PRU00335"/>
    </source>
</evidence>
<dbReference type="GO" id="GO:0000976">
    <property type="term" value="F:transcription cis-regulatory region binding"/>
    <property type="evidence" value="ECO:0007669"/>
    <property type="project" value="TreeGrafter"/>
</dbReference>
<evidence type="ECO:0000259" key="5">
    <source>
        <dbReference type="PROSITE" id="PS50977"/>
    </source>
</evidence>
<dbReference type="PANTHER" id="PTHR30055">
    <property type="entry name" value="HTH-TYPE TRANSCRIPTIONAL REGULATOR RUTR"/>
    <property type="match status" value="1"/>
</dbReference>
<dbReference type="InterPro" id="IPR009057">
    <property type="entry name" value="Homeodomain-like_sf"/>
</dbReference>
<evidence type="ECO:0000256" key="1">
    <source>
        <dbReference type="ARBA" id="ARBA00023015"/>
    </source>
</evidence>
<comment type="caution">
    <text evidence="6">The sequence shown here is derived from an EMBL/GenBank/DDBJ whole genome shotgun (WGS) entry which is preliminary data.</text>
</comment>
<dbReference type="Pfam" id="PF00440">
    <property type="entry name" value="TetR_N"/>
    <property type="match status" value="1"/>
</dbReference>
<dbReference type="RefSeq" id="WP_027274018.1">
    <property type="nucleotide sequence ID" value="NZ_BRLH01000002.1"/>
</dbReference>
<organism evidence="6 7">
    <name type="scientific">Leminorella grimontii</name>
    <dbReference type="NCBI Taxonomy" id="82981"/>
    <lineage>
        <taxon>Bacteria</taxon>
        <taxon>Pseudomonadati</taxon>
        <taxon>Pseudomonadota</taxon>
        <taxon>Gammaproteobacteria</taxon>
        <taxon>Enterobacterales</taxon>
        <taxon>Budviciaceae</taxon>
        <taxon>Leminorella</taxon>
    </lineage>
</organism>
<dbReference type="Pfam" id="PF14246">
    <property type="entry name" value="TetR_C_7"/>
    <property type="match status" value="1"/>
</dbReference>
<dbReference type="PROSITE" id="PS50977">
    <property type="entry name" value="HTH_TETR_2"/>
    <property type="match status" value="1"/>
</dbReference>
<keyword evidence="2 4" id="KW-0238">DNA-binding</keyword>
<dbReference type="PANTHER" id="PTHR30055:SF119">
    <property type="entry name" value="NALC"/>
    <property type="match status" value="1"/>
</dbReference>
<dbReference type="Gene3D" id="1.10.357.10">
    <property type="entry name" value="Tetracycline Repressor, domain 2"/>
    <property type="match status" value="1"/>
</dbReference>
<accession>A0AAV5N0N5</accession>
<dbReference type="AlphaFoldDB" id="A0AAV5N0N5"/>
<gene>
    <name evidence="6" type="ORF">SOASR030_11820</name>
</gene>
<dbReference type="SUPFAM" id="SSF48498">
    <property type="entry name" value="Tetracyclin repressor-like, C-terminal domain"/>
    <property type="match status" value="1"/>
</dbReference>
<dbReference type="PRINTS" id="PR00455">
    <property type="entry name" value="HTHTETR"/>
</dbReference>
<keyword evidence="3" id="KW-0804">Transcription</keyword>
<dbReference type="FunFam" id="1.10.10.60:FF:000141">
    <property type="entry name" value="TetR family transcriptional regulator"/>
    <property type="match status" value="1"/>
</dbReference>
<proteinExistence type="predicted"/>
<dbReference type="SUPFAM" id="SSF46689">
    <property type="entry name" value="Homeodomain-like"/>
    <property type="match status" value="1"/>
</dbReference>
<evidence type="ECO:0000313" key="6">
    <source>
        <dbReference type="EMBL" id="GKX55070.1"/>
    </source>
</evidence>
<evidence type="ECO:0000256" key="2">
    <source>
        <dbReference type="ARBA" id="ARBA00023125"/>
    </source>
</evidence>
<sequence length="207" mass="23542">MRPSTKLKQQKIIKAASDLFLEQGYTQTNLDQIIERCGGSKQTIYSYFGDKRGLLTAVIGLSIEHVAAVFNFRHDDDKTLEQQLVQLGCNFLSTILQPCMVNTYRLLLTESFHDKELGEFFITQGPGRVSRYLETFLKGYMDRGELIQTDPHLACDHLINLIKCNLMQDALFGVPVPSEEEIDLHVRQAVRCFLYGYQACPVNEETG</sequence>
<protein>
    <submittedName>
        <fullName evidence="6">TetR family transcriptional regulator</fullName>
    </submittedName>
</protein>
<feature type="DNA-binding region" description="H-T-H motif" evidence="4">
    <location>
        <begin position="29"/>
        <end position="48"/>
    </location>
</feature>
<keyword evidence="1" id="KW-0805">Transcription regulation</keyword>
<reference evidence="6" key="1">
    <citation type="submission" date="2022-06" db="EMBL/GenBank/DDBJ databases">
        <title>Draft genome sequences of Leminorella grimontii str. JCM5902.</title>
        <authorList>
            <person name="Wakabayashi Y."/>
            <person name="Kojima K."/>
        </authorList>
    </citation>
    <scope>NUCLEOTIDE SEQUENCE</scope>
    <source>
        <strain evidence="6">JCM 5902</strain>
    </source>
</reference>
<dbReference type="GO" id="GO:0003700">
    <property type="term" value="F:DNA-binding transcription factor activity"/>
    <property type="evidence" value="ECO:0007669"/>
    <property type="project" value="TreeGrafter"/>
</dbReference>
<dbReference type="Gene3D" id="1.10.10.60">
    <property type="entry name" value="Homeodomain-like"/>
    <property type="match status" value="1"/>
</dbReference>
<dbReference type="InterPro" id="IPR039536">
    <property type="entry name" value="TetR_C_Proteobacteria"/>
</dbReference>
<keyword evidence="7" id="KW-1185">Reference proteome</keyword>
<dbReference type="Proteomes" id="UP001058124">
    <property type="component" value="Unassembled WGS sequence"/>
</dbReference>
<evidence type="ECO:0000256" key="3">
    <source>
        <dbReference type="ARBA" id="ARBA00023163"/>
    </source>
</evidence>